<evidence type="ECO:0000256" key="2">
    <source>
        <dbReference type="SAM" id="Phobius"/>
    </source>
</evidence>
<gene>
    <name evidence="3" type="ORF">PVAP13_6KG261400</name>
</gene>
<name>A0A8T0REB2_PANVG</name>
<keyword evidence="2" id="KW-0472">Membrane</keyword>
<dbReference type="AlphaFoldDB" id="A0A8T0REB2"/>
<dbReference type="InterPro" id="IPR004158">
    <property type="entry name" value="DUF247_pln"/>
</dbReference>
<accession>A0A8T0REB2</accession>
<sequence>MGDSHAVDIDSLARQLREELAAADAPAPRFASGCPIVIAEVGEPTRNVDNHGDYDPHHVSIGPYHRIRNPHLARDDEKIRCLGAVMSASTAAATLEEYLGEVARLEGRAASCYAHAFEQHMDSAAFVRMLLLDACYVLIRFGRVVEAAARRGNGGGGGAPGAGGHEQGGLRRGADAPSVRADMMEAVAVVRDVLYLAENQIPFFVVDAIHRLAVPDAGVSAADAIVEYVRELLRGQQYSVATPAAAEPGNLLHLLHVHFAPTALSPPTNVGKVTGGKRPVGRWRTATEYHCAGVGFRARPLGGKGGARSILDVELDGRGGALEIPRLNVDAETWRLLRNLMALEQSNPAAAGSRVTAYCVLVSQLACTARDVELLSRRGVISHGLGGHGEVAERLAGLCRGVAFGADDPAGNYLHATWQALEGRFRSRPRRWAAWLMLRYFSNPWLAVGLAAAALGLVCTVVQAVYSALSYTPGGT</sequence>
<organism evidence="3 4">
    <name type="scientific">Panicum virgatum</name>
    <name type="common">Blackwell switchgrass</name>
    <dbReference type="NCBI Taxonomy" id="38727"/>
    <lineage>
        <taxon>Eukaryota</taxon>
        <taxon>Viridiplantae</taxon>
        <taxon>Streptophyta</taxon>
        <taxon>Embryophyta</taxon>
        <taxon>Tracheophyta</taxon>
        <taxon>Spermatophyta</taxon>
        <taxon>Magnoliopsida</taxon>
        <taxon>Liliopsida</taxon>
        <taxon>Poales</taxon>
        <taxon>Poaceae</taxon>
        <taxon>PACMAD clade</taxon>
        <taxon>Panicoideae</taxon>
        <taxon>Panicodae</taxon>
        <taxon>Paniceae</taxon>
        <taxon>Panicinae</taxon>
        <taxon>Panicum</taxon>
        <taxon>Panicum sect. Hiantes</taxon>
    </lineage>
</organism>
<feature type="compositionally biased region" description="Gly residues" evidence="1">
    <location>
        <begin position="152"/>
        <end position="167"/>
    </location>
</feature>
<feature type="region of interest" description="Disordered" evidence="1">
    <location>
        <begin position="152"/>
        <end position="174"/>
    </location>
</feature>
<proteinExistence type="predicted"/>
<dbReference type="PANTHER" id="PTHR31170">
    <property type="entry name" value="BNAC04G53230D PROTEIN"/>
    <property type="match status" value="1"/>
</dbReference>
<comment type="caution">
    <text evidence="3">The sequence shown here is derived from an EMBL/GenBank/DDBJ whole genome shotgun (WGS) entry which is preliminary data.</text>
</comment>
<dbReference type="OrthoDB" id="605154at2759"/>
<evidence type="ECO:0000256" key="1">
    <source>
        <dbReference type="SAM" id="MobiDB-lite"/>
    </source>
</evidence>
<dbReference type="PANTHER" id="PTHR31170:SF18">
    <property type="entry name" value="(WILD MALAYSIAN BANANA) HYPOTHETICAL PROTEIN"/>
    <property type="match status" value="1"/>
</dbReference>
<dbReference type="Proteomes" id="UP000823388">
    <property type="component" value="Chromosome 6K"/>
</dbReference>
<evidence type="ECO:0000313" key="3">
    <source>
        <dbReference type="EMBL" id="KAG2583536.1"/>
    </source>
</evidence>
<protein>
    <submittedName>
        <fullName evidence="3">Uncharacterized protein</fullName>
    </submittedName>
</protein>
<reference evidence="3" key="1">
    <citation type="submission" date="2020-05" db="EMBL/GenBank/DDBJ databases">
        <title>WGS assembly of Panicum virgatum.</title>
        <authorList>
            <person name="Lovell J.T."/>
            <person name="Jenkins J."/>
            <person name="Shu S."/>
            <person name="Juenger T.E."/>
            <person name="Schmutz J."/>
        </authorList>
    </citation>
    <scope>NUCLEOTIDE SEQUENCE</scope>
    <source>
        <strain evidence="3">AP13</strain>
    </source>
</reference>
<keyword evidence="2" id="KW-0812">Transmembrane</keyword>
<keyword evidence="4" id="KW-1185">Reference proteome</keyword>
<keyword evidence="2" id="KW-1133">Transmembrane helix</keyword>
<dbReference type="EMBL" id="CM029047">
    <property type="protein sequence ID" value="KAG2583536.1"/>
    <property type="molecule type" value="Genomic_DNA"/>
</dbReference>
<evidence type="ECO:0000313" key="4">
    <source>
        <dbReference type="Proteomes" id="UP000823388"/>
    </source>
</evidence>
<dbReference type="Pfam" id="PF03140">
    <property type="entry name" value="DUF247"/>
    <property type="match status" value="1"/>
</dbReference>
<feature type="transmembrane region" description="Helical" evidence="2">
    <location>
        <begin position="445"/>
        <end position="466"/>
    </location>
</feature>